<reference evidence="3 4" key="1">
    <citation type="submission" date="2019-08" db="EMBL/GenBank/DDBJ databases">
        <title>Deep-cultivation of Planctomycetes and their phenomic and genomic characterization uncovers novel biology.</title>
        <authorList>
            <person name="Wiegand S."/>
            <person name="Jogler M."/>
            <person name="Boedeker C."/>
            <person name="Pinto D."/>
            <person name="Vollmers J."/>
            <person name="Rivas-Marin E."/>
            <person name="Kohn T."/>
            <person name="Peeters S.H."/>
            <person name="Heuer A."/>
            <person name="Rast P."/>
            <person name="Oberbeckmann S."/>
            <person name="Bunk B."/>
            <person name="Jeske O."/>
            <person name="Meyerdierks A."/>
            <person name="Storesund J.E."/>
            <person name="Kallscheuer N."/>
            <person name="Luecker S."/>
            <person name="Lage O.M."/>
            <person name="Pohl T."/>
            <person name="Merkel B.J."/>
            <person name="Hornburger P."/>
            <person name="Mueller R.-W."/>
            <person name="Bruemmer F."/>
            <person name="Labrenz M."/>
            <person name="Spormann A.M."/>
            <person name="Op den Camp H."/>
            <person name="Overmann J."/>
            <person name="Amann R."/>
            <person name="Jetten M.S.M."/>
            <person name="Mascher T."/>
            <person name="Medema M.H."/>
            <person name="Devos D.P."/>
            <person name="Kaster A.-K."/>
            <person name="Ovreas L."/>
            <person name="Rohde M."/>
            <person name="Galperin M.Y."/>
            <person name="Jogler C."/>
        </authorList>
    </citation>
    <scope>NUCLEOTIDE SEQUENCE [LARGE SCALE GENOMIC DNA]</scope>
    <source>
        <strain evidence="3 4">OJF2</strain>
    </source>
</reference>
<dbReference type="InterPro" id="IPR001424">
    <property type="entry name" value="SOD_Cu_Zn_dom"/>
</dbReference>
<dbReference type="Pfam" id="PF00080">
    <property type="entry name" value="Sod_Cu"/>
    <property type="match status" value="1"/>
</dbReference>
<dbReference type="CDD" id="cd00305">
    <property type="entry name" value="Cu-Zn_Superoxide_Dismutase"/>
    <property type="match status" value="1"/>
</dbReference>
<dbReference type="InterPro" id="IPR036423">
    <property type="entry name" value="SOD-like_Cu/Zn_dom_sf"/>
</dbReference>
<proteinExistence type="inferred from homology"/>
<accession>A0A5B9WCV7</accession>
<dbReference type="GO" id="GO:0005507">
    <property type="term" value="F:copper ion binding"/>
    <property type="evidence" value="ECO:0007669"/>
    <property type="project" value="InterPro"/>
</dbReference>
<dbReference type="Gene3D" id="2.60.40.200">
    <property type="entry name" value="Superoxide dismutase, copper/zinc binding domain"/>
    <property type="match status" value="1"/>
</dbReference>
<feature type="domain" description="Superoxide dismutase copper/zinc binding" evidence="2">
    <location>
        <begin position="58"/>
        <end position="185"/>
    </location>
</feature>
<keyword evidence="3" id="KW-0560">Oxidoreductase</keyword>
<name>A0A5B9WCV7_9BACT</name>
<dbReference type="EC" id="1.15.1.1" evidence="3"/>
<protein>
    <submittedName>
        <fullName evidence="3">Superoxide dismutase [Cu-Zn]</fullName>
        <ecNumber evidence="3">1.15.1.1</ecNumber>
    </submittedName>
</protein>
<dbReference type="KEGG" id="agv:OJF2_66670"/>
<dbReference type="AlphaFoldDB" id="A0A5B9WCV7"/>
<keyword evidence="4" id="KW-1185">Reference proteome</keyword>
<evidence type="ECO:0000256" key="1">
    <source>
        <dbReference type="ARBA" id="ARBA00010457"/>
    </source>
</evidence>
<gene>
    <name evidence="3" type="primary">sodC</name>
    <name evidence="3" type="ORF">OJF2_66670</name>
</gene>
<dbReference type="Proteomes" id="UP000324233">
    <property type="component" value="Chromosome"/>
</dbReference>
<dbReference type="PANTHER" id="PTHR10003">
    <property type="entry name" value="SUPEROXIDE DISMUTASE CU-ZN -RELATED"/>
    <property type="match status" value="1"/>
</dbReference>
<evidence type="ECO:0000313" key="4">
    <source>
        <dbReference type="Proteomes" id="UP000324233"/>
    </source>
</evidence>
<dbReference type="PRINTS" id="PR00068">
    <property type="entry name" value="CUZNDISMTASE"/>
</dbReference>
<comment type="similarity">
    <text evidence="1">Belongs to the Cu-Zn superoxide dismutase family.</text>
</comment>
<evidence type="ECO:0000313" key="3">
    <source>
        <dbReference type="EMBL" id="QEH38069.1"/>
    </source>
</evidence>
<dbReference type="SUPFAM" id="SSF49329">
    <property type="entry name" value="Cu,Zn superoxide dismutase-like"/>
    <property type="match status" value="1"/>
</dbReference>
<evidence type="ECO:0000259" key="2">
    <source>
        <dbReference type="Pfam" id="PF00080"/>
    </source>
</evidence>
<dbReference type="InterPro" id="IPR024134">
    <property type="entry name" value="SOD_Cu/Zn_/chaperone"/>
</dbReference>
<sequence length="190" mass="19484">MTMKASKGILTLAVGGMVCFGMAGLRGSAMAQHEKMAPAKSTVTKAVAILLPTKGSKVEGRVTFTEEGGKVKVHAEISGLAPGEHGFHIHEFGVWSEDGMAAGGHYNPTAQKHAGTDTPKRHVGDLGNITANSNGNATVDIEDENLSFHGPTSILGRGVVVHEKADDLKSQPSGNAGGRVAVGVVGVAKP</sequence>
<organism evidence="3 4">
    <name type="scientific">Aquisphaera giovannonii</name>
    <dbReference type="NCBI Taxonomy" id="406548"/>
    <lineage>
        <taxon>Bacteria</taxon>
        <taxon>Pseudomonadati</taxon>
        <taxon>Planctomycetota</taxon>
        <taxon>Planctomycetia</taxon>
        <taxon>Isosphaerales</taxon>
        <taxon>Isosphaeraceae</taxon>
        <taxon>Aquisphaera</taxon>
    </lineage>
</organism>
<dbReference type="EMBL" id="CP042997">
    <property type="protein sequence ID" value="QEH38069.1"/>
    <property type="molecule type" value="Genomic_DNA"/>
</dbReference>
<dbReference type="GO" id="GO:0004784">
    <property type="term" value="F:superoxide dismutase activity"/>
    <property type="evidence" value="ECO:0007669"/>
    <property type="project" value="UniProtKB-EC"/>
</dbReference>
<dbReference type="RefSeq" id="WP_168222176.1">
    <property type="nucleotide sequence ID" value="NZ_CP042997.1"/>
</dbReference>